<evidence type="ECO:0000256" key="3">
    <source>
        <dbReference type="ARBA" id="ARBA00022692"/>
    </source>
</evidence>
<dbReference type="RefSeq" id="WP_203385891.1">
    <property type="nucleotide sequence ID" value="NZ_CP064781.1"/>
</dbReference>
<feature type="transmembrane region" description="Helical" evidence="6">
    <location>
        <begin position="41"/>
        <end position="64"/>
    </location>
</feature>
<accession>A0A974PWE7</accession>
<dbReference type="Pfam" id="PF01810">
    <property type="entry name" value="LysE"/>
    <property type="match status" value="1"/>
</dbReference>
<proteinExistence type="predicted"/>
<sequence>MSWEALTLVLAIHAVALISPGPDFAVVTRLAIVSGRGGGLWAAAGVAAAIGVYVLVCALGLSLVLAALPGLSRLLSVAGALYLAWLGLQCLRSRGQLPDAPAQAQGGRAFVTGFLTNLLNPKAMLYFGSILSQALGPDLGAADTALLWSLLVGESFLWFGLVALLFSSRRVLDWLRGRLQWFDRAVGVVLLALAAKVAASASR</sequence>
<evidence type="ECO:0000256" key="4">
    <source>
        <dbReference type="ARBA" id="ARBA00022989"/>
    </source>
</evidence>
<dbReference type="GO" id="GO:0015171">
    <property type="term" value="F:amino acid transmembrane transporter activity"/>
    <property type="evidence" value="ECO:0007669"/>
    <property type="project" value="TreeGrafter"/>
</dbReference>
<keyword evidence="5 6" id="KW-0472">Membrane</keyword>
<evidence type="ECO:0000313" key="7">
    <source>
        <dbReference type="EMBL" id="QRJ62358.1"/>
    </source>
</evidence>
<reference evidence="7" key="1">
    <citation type="submission" date="2020-11" db="EMBL/GenBank/DDBJ databases">
        <title>Azospira restricta DSM 18626 genome sequence.</title>
        <authorList>
            <person name="Moe W.M."/>
        </authorList>
    </citation>
    <scope>NUCLEOTIDE SEQUENCE</scope>
    <source>
        <strain evidence="7">DSM 18626</strain>
    </source>
</reference>
<gene>
    <name evidence="7" type="ORF">IWH25_11200</name>
</gene>
<keyword evidence="8" id="KW-1185">Reference proteome</keyword>
<dbReference type="EMBL" id="CP064781">
    <property type="protein sequence ID" value="QRJ62358.1"/>
    <property type="molecule type" value="Genomic_DNA"/>
</dbReference>
<dbReference type="PANTHER" id="PTHR30086">
    <property type="entry name" value="ARGININE EXPORTER PROTEIN ARGO"/>
    <property type="match status" value="1"/>
</dbReference>
<protein>
    <submittedName>
        <fullName evidence="7">LysE family transporter</fullName>
    </submittedName>
</protein>
<keyword evidence="4 6" id="KW-1133">Transmembrane helix</keyword>
<evidence type="ECO:0000313" key="8">
    <source>
        <dbReference type="Proteomes" id="UP000663444"/>
    </source>
</evidence>
<evidence type="ECO:0000256" key="6">
    <source>
        <dbReference type="SAM" id="Phobius"/>
    </source>
</evidence>
<organism evidence="7 8">
    <name type="scientific">Azospira restricta</name>
    <dbReference type="NCBI Taxonomy" id="404405"/>
    <lineage>
        <taxon>Bacteria</taxon>
        <taxon>Pseudomonadati</taxon>
        <taxon>Pseudomonadota</taxon>
        <taxon>Betaproteobacteria</taxon>
        <taxon>Rhodocyclales</taxon>
        <taxon>Rhodocyclaceae</taxon>
        <taxon>Azospira</taxon>
    </lineage>
</organism>
<keyword evidence="3 6" id="KW-0812">Transmembrane</keyword>
<dbReference type="GO" id="GO:0005886">
    <property type="term" value="C:plasma membrane"/>
    <property type="evidence" value="ECO:0007669"/>
    <property type="project" value="UniProtKB-SubCell"/>
</dbReference>
<feature type="transmembrane region" description="Helical" evidence="6">
    <location>
        <begin position="145"/>
        <end position="167"/>
    </location>
</feature>
<name>A0A974PWE7_9RHOO</name>
<keyword evidence="2" id="KW-1003">Cell membrane</keyword>
<dbReference type="KEGG" id="ares:IWH25_11200"/>
<dbReference type="AlphaFoldDB" id="A0A974PWE7"/>
<evidence type="ECO:0000256" key="2">
    <source>
        <dbReference type="ARBA" id="ARBA00022475"/>
    </source>
</evidence>
<dbReference type="PANTHER" id="PTHR30086:SF20">
    <property type="entry name" value="ARGININE EXPORTER PROTEIN ARGO-RELATED"/>
    <property type="match status" value="1"/>
</dbReference>
<feature type="transmembrane region" description="Helical" evidence="6">
    <location>
        <begin position="71"/>
        <end position="88"/>
    </location>
</feature>
<evidence type="ECO:0000256" key="1">
    <source>
        <dbReference type="ARBA" id="ARBA00004651"/>
    </source>
</evidence>
<evidence type="ECO:0000256" key="5">
    <source>
        <dbReference type="ARBA" id="ARBA00023136"/>
    </source>
</evidence>
<dbReference type="Proteomes" id="UP000663444">
    <property type="component" value="Chromosome"/>
</dbReference>
<comment type="subcellular location">
    <subcellularLocation>
        <location evidence="1">Cell membrane</location>
        <topology evidence="1">Multi-pass membrane protein</topology>
    </subcellularLocation>
</comment>
<dbReference type="InterPro" id="IPR001123">
    <property type="entry name" value="LeuE-type"/>
</dbReference>